<comment type="caution">
    <text evidence="1">The sequence shown here is derived from an EMBL/GenBank/DDBJ whole genome shotgun (WGS) entry which is preliminary data.</text>
</comment>
<sequence length="146" mass="17501">MLILALELMVARDNRAVSMAGTKWPNFEPGGVKLNLVILVYYNDGFKALAEQRENLIKPLRVKDTRKEKETDPECLLSYLKDVKRRVLFIPERRRYLRAFSRARELRRKIEDMLAFLIEKYLTRFSNKKRMRTQTISFEKTRFLKK</sequence>
<reference evidence="1" key="1">
    <citation type="journal article" date="2023" name="G3 (Bethesda)">
        <title>A reference genome for the long-term kleptoplast-retaining sea slug Elysia crispata morphotype clarki.</title>
        <authorList>
            <person name="Eastman K.E."/>
            <person name="Pendleton A.L."/>
            <person name="Shaikh M.A."/>
            <person name="Suttiyut T."/>
            <person name="Ogas R."/>
            <person name="Tomko P."/>
            <person name="Gavelis G."/>
            <person name="Widhalm J.R."/>
            <person name="Wisecaver J.H."/>
        </authorList>
    </citation>
    <scope>NUCLEOTIDE SEQUENCE</scope>
    <source>
        <strain evidence="1">ECLA1</strain>
    </source>
</reference>
<dbReference type="Proteomes" id="UP001283361">
    <property type="component" value="Unassembled WGS sequence"/>
</dbReference>
<organism evidence="1 2">
    <name type="scientific">Elysia crispata</name>
    <name type="common">lettuce slug</name>
    <dbReference type="NCBI Taxonomy" id="231223"/>
    <lineage>
        <taxon>Eukaryota</taxon>
        <taxon>Metazoa</taxon>
        <taxon>Spiralia</taxon>
        <taxon>Lophotrochozoa</taxon>
        <taxon>Mollusca</taxon>
        <taxon>Gastropoda</taxon>
        <taxon>Heterobranchia</taxon>
        <taxon>Euthyneura</taxon>
        <taxon>Panpulmonata</taxon>
        <taxon>Sacoglossa</taxon>
        <taxon>Placobranchoidea</taxon>
        <taxon>Plakobranchidae</taxon>
        <taxon>Elysia</taxon>
    </lineage>
</organism>
<evidence type="ECO:0000313" key="2">
    <source>
        <dbReference type="Proteomes" id="UP001283361"/>
    </source>
</evidence>
<name>A0AAE0ZM98_9GAST</name>
<evidence type="ECO:0000313" key="1">
    <source>
        <dbReference type="EMBL" id="KAK3772029.1"/>
    </source>
</evidence>
<proteinExistence type="predicted"/>
<gene>
    <name evidence="1" type="ORF">RRG08_008267</name>
</gene>
<dbReference type="EMBL" id="JAWDGP010003662">
    <property type="protein sequence ID" value="KAK3772029.1"/>
    <property type="molecule type" value="Genomic_DNA"/>
</dbReference>
<accession>A0AAE0ZM98</accession>
<dbReference type="AlphaFoldDB" id="A0AAE0ZM98"/>
<keyword evidence="2" id="KW-1185">Reference proteome</keyword>
<protein>
    <submittedName>
        <fullName evidence="1">Uncharacterized protein</fullName>
    </submittedName>
</protein>